<sequence length="143" mass="16156">MWYAEKRHVCLDLGFGRSVVFLQRPGLCLSCSITSERMVLAISLQKLYVWIFLPLVCLRNVAVTLCETMPCSAVVQCFLVSCLGCNCVPVSDVYCPSVCSSERCMILGFSPDMRAVRFCVLIWFPLTNCIDSDHFIISRYFSV</sequence>
<dbReference type="Proteomes" id="UP000822688">
    <property type="component" value="Chromosome 11"/>
</dbReference>
<comment type="caution">
    <text evidence="1">The sequence shown here is derived from an EMBL/GenBank/DDBJ whole genome shotgun (WGS) entry which is preliminary data.</text>
</comment>
<dbReference type="EMBL" id="CM026432">
    <property type="protein sequence ID" value="KAG0556706.1"/>
    <property type="molecule type" value="Genomic_DNA"/>
</dbReference>
<accession>A0A8T0GBG1</accession>
<protein>
    <submittedName>
        <fullName evidence="1">Uncharacterized protein</fullName>
    </submittedName>
</protein>
<evidence type="ECO:0000313" key="1">
    <source>
        <dbReference type="EMBL" id="KAG0556706.1"/>
    </source>
</evidence>
<keyword evidence="2" id="KW-1185">Reference proteome</keyword>
<proteinExistence type="predicted"/>
<gene>
    <name evidence="1" type="ORF">KC19_11G073400</name>
</gene>
<organism evidence="1 2">
    <name type="scientific">Ceratodon purpureus</name>
    <name type="common">Fire moss</name>
    <name type="synonym">Dicranum purpureum</name>
    <dbReference type="NCBI Taxonomy" id="3225"/>
    <lineage>
        <taxon>Eukaryota</taxon>
        <taxon>Viridiplantae</taxon>
        <taxon>Streptophyta</taxon>
        <taxon>Embryophyta</taxon>
        <taxon>Bryophyta</taxon>
        <taxon>Bryophytina</taxon>
        <taxon>Bryopsida</taxon>
        <taxon>Dicranidae</taxon>
        <taxon>Pseudoditrichales</taxon>
        <taxon>Ditrichaceae</taxon>
        <taxon>Ceratodon</taxon>
    </lineage>
</organism>
<dbReference type="AlphaFoldDB" id="A0A8T0GBG1"/>
<evidence type="ECO:0000313" key="2">
    <source>
        <dbReference type="Proteomes" id="UP000822688"/>
    </source>
</evidence>
<reference evidence="1 2" key="1">
    <citation type="submission" date="2020-06" db="EMBL/GenBank/DDBJ databases">
        <title>WGS assembly of Ceratodon purpureus strain R40.</title>
        <authorList>
            <person name="Carey S.B."/>
            <person name="Jenkins J."/>
            <person name="Shu S."/>
            <person name="Lovell J.T."/>
            <person name="Sreedasyam A."/>
            <person name="Maumus F."/>
            <person name="Tiley G.P."/>
            <person name="Fernandez-Pozo N."/>
            <person name="Barry K."/>
            <person name="Chen C."/>
            <person name="Wang M."/>
            <person name="Lipzen A."/>
            <person name="Daum C."/>
            <person name="Saski C.A."/>
            <person name="Payton A.C."/>
            <person name="Mcbreen J.C."/>
            <person name="Conrad R.E."/>
            <person name="Kollar L.M."/>
            <person name="Olsson S."/>
            <person name="Huttunen S."/>
            <person name="Landis J.B."/>
            <person name="Wickett N.J."/>
            <person name="Johnson M.G."/>
            <person name="Rensing S.A."/>
            <person name="Grimwood J."/>
            <person name="Schmutz J."/>
            <person name="Mcdaniel S.F."/>
        </authorList>
    </citation>
    <scope>NUCLEOTIDE SEQUENCE [LARGE SCALE GENOMIC DNA]</scope>
    <source>
        <strain evidence="1 2">R40</strain>
    </source>
</reference>
<name>A0A8T0GBG1_CERPU</name>